<feature type="domain" description="Methyltransferase" evidence="2">
    <location>
        <begin position="42"/>
        <end position="138"/>
    </location>
</feature>
<evidence type="ECO:0000259" key="2">
    <source>
        <dbReference type="Pfam" id="PF13649"/>
    </source>
</evidence>
<comment type="caution">
    <text evidence="3">The sequence shown here is derived from an EMBL/GenBank/DDBJ whole genome shotgun (WGS) entry which is preliminary data.</text>
</comment>
<dbReference type="Gene3D" id="2.20.25.110">
    <property type="entry name" value="S-adenosyl-L-methionine-dependent methyltransferases"/>
    <property type="match status" value="1"/>
</dbReference>
<dbReference type="Pfam" id="PF13649">
    <property type="entry name" value="Methyltransf_25"/>
    <property type="match status" value="1"/>
</dbReference>
<evidence type="ECO:0000256" key="1">
    <source>
        <dbReference type="ARBA" id="ARBA00022679"/>
    </source>
</evidence>
<keyword evidence="1 3" id="KW-0808">Transferase</keyword>
<dbReference type="GO" id="GO:0032259">
    <property type="term" value="P:methylation"/>
    <property type="evidence" value="ECO:0007669"/>
    <property type="project" value="UniProtKB-KW"/>
</dbReference>
<accession>A0A7X1E8N2</accession>
<proteinExistence type="predicted"/>
<dbReference type="RefSeq" id="WP_185660343.1">
    <property type="nucleotide sequence ID" value="NZ_CAWPOO010000012.1"/>
</dbReference>
<evidence type="ECO:0000313" key="4">
    <source>
        <dbReference type="Proteomes" id="UP000526501"/>
    </source>
</evidence>
<keyword evidence="4" id="KW-1185">Reference proteome</keyword>
<dbReference type="EMBL" id="JACHVC010000012">
    <property type="protein sequence ID" value="MBC2606471.1"/>
    <property type="molecule type" value="Genomic_DNA"/>
</dbReference>
<dbReference type="PANTHER" id="PTHR43861">
    <property type="entry name" value="TRANS-ACONITATE 2-METHYLTRANSFERASE-RELATED"/>
    <property type="match status" value="1"/>
</dbReference>
<dbReference type="SUPFAM" id="SSF53335">
    <property type="entry name" value="S-adenosyl-L-methionine-dependent methyltransferases"/>
    <property type="match status" value="1"/>
</dbReference>
<dbReference type="InterPro" id="IPR041698">
    <property type="entry name" value="Methyltransf_25"/>
</dbReference>
<sequence>MPSRGYQYGGLEAELYDELDELSEFDDLHFYEWFASASPGPVLDVGCGTGRVLLPLVEKGFEVCGLDNSQAMLDICRERLREVAGDAKLVVGDMRSFDIGESRFGMVIIPGFSIQMLETDDDMLACFRNCREHLREGGQLLVTTHMPWEMIWDGRVEIPMEERCAKILPNNEGSLVAWQGWKIDSISQRLLLKNRYERLAADGDVLEVEEKEMWIRWHMPHDMMRLLGEAGFSDVSVYGDFGFEPPEADSDSIIYLAEV</sequence>
<dbReference type="InterPro" id="IPR029063">
    <property type="entry name" value="SAM-dependent_MTases_sf"/>
</dbReference>
<dbReference type="AlphaFoldDB" id="A0A7X1E8N2"/>
<organism evidence="3 4">
    <name type="scientific">Pelagicoccus albus</name>
    <dbReference type="NCBI Taxonomy" id="415222"/>
    <lineage>
        <taxon>Bacteria</taxon>
        <taxon>Pseudomonadati</taxon>
        <taxon>Verrucomicrobiota</taxon>
        <taxon>Opitutia</taxon>
        <taxon>Puniceicoccales</taxon>
        <taxon>Pelagicoccaceae</taxon>
        <taxon>Pelagicoccus</taxon>
    </lineage>
</organism>
<reference evidence="3 4" key="1">
    <citation type="submission" date="2020-07" db="EMBL/GenBank/DDBJ databases">
        <authorList>
            <person name="Feng X."/>
        </authorList>
    </citation>
    <scope>NUCLEOTIDE SEQUENCE [LARGE SCALE GENOMIC DNA]</scope>
    <source>
        <strain evidence="3 4">JCM23202</strain>
    </source>
</reference>
<dbReference type="Proteomes" id="UP000526501">
    <property type="component" value="Unassembled WGS sequence"/>
</dbReference>
<name>A0A7X1E8N2_9BACT</name>
<keyword evidence="3" id="KW-0489">Methyltransferase</keyword>
<protein>
    <submittedName>
        <fullName evidence="3">Class I SAM-dependent methyltransferase</fullName>
    </submittedName>
</protein>
<dbReference type="Gene3D" id="3.40.50.150">
    <property type="entry name" value="Vaccinia Virus protein VP39"/>
    <property type="match status" value="1"/>
</dbReference>
<gene>
    <name evidence="3" type="ORF">H5P27_10495</name>
</gene>
<dbReference type="GO" id="GO:0008168">
    <property type="term" value="F:methyltransferase activity"/>
    <property type="evidence" value="ECO:0007669"/>
    <property type="project" value="UniProtKB-KW"/>
</dbReference>
<dbReference type="CDD" id="cd02440">
    <property type="entry name" value="AdoMet_MTases"/>
    <property type="match status" value="1"/>
</dbReference>
<evidence type="ECO:0000313" key="3">
    <source>
        <dbReference type="EMBL" id="MBC2606471.1"/>
    </source>
</evidence>